<proteinExistence type="predicted"/>
<evidence type="ECO:0000313" key="1">
    <source>
        <dbReference type="EMBL" id="KAG4412503.1"/>
    </source>
</evidence>
<dbReference type="Proteomes" id="UP000664132">
    <property type="component" value="Unassembled WGS sequence"/>
</dbReference>
<name>A0A8H7T598_9HELO</name>
<accession>A0A8H7T598</accession>
<organism evidence="1 2">
    <name type="scientific">Cadophora malorum</name>
    <dbReference type="NCBI Taxonomy" id="108018"/>
    <lineage>
        <taxon>Eukaryota</taxon>
        <taxon>Fungi</taxon>
        <taxon>Dikarya</taxon>
        <taxon>Ascomycota</taxon>
        <taxon>Pezizomycotina</taxon>
        <taxon>Leotiomycetes</taxon>
        <taxon>Helotiales</taxon>
        <taxon>Ploettnerulaceae</taxon>
        <taxon>Cadophora</taxon>
    </lineage>
</organism>
<comment type="caution">
    <text evidence="1">The sequence shown here is derived from an EMBL/GenBank/DDBJ whole genome shotgun (WGS) entry which is preliminary data.</text>
</comment>
<dbReference type="AlphaFoldDB" id="A0A8H7T598"/>
<gene>
    <name evidence="1" type="ORF">IFR04_014359</name>
</gene>
<dbReference type="EMBL" id="JAFJYH010000374">
    <property type="protein sequence ID" value="KAG4412503.1"/>
    <property type="molecule type" value="Genomic_DNA"/>
</dbReference>
<evidence type="ECO:0000313" key="2">
    <source>
        <dbReference type="Proteomes" id="UP000664132"/>
    </source>
</evidence>
<protein>
    <submittedName>
        <fullName evidence="1">Uncharacterized protein</fullName>
    </submittedName>
</protein>
<reference evidence="1" key="1">
    <citation type="submission" date="2021-02" db="EMBL/GenBank/DDBJ databases">
        <title>Genome sequence Cadophora malorum strain M34.</title>
        <authorList>
            <person name="Stefanovic E."/>
            <person name="Vu D."/>
            <person name="Scully C."/>
            <person name="Dijksterhuis J."/>
            <person name="Roader J."/>
            <person name="Houbraken J."/>
        </authorList>
    </citation>
    <scope>NUCLEOTIDE SEQUENCE</scope>
    <source>
        <strain evidence="1">M34</strain>
    </source>
</reference>
<keyword evidence="2" id="KW-1185">Reference proteome</keyword>
<sequence length="102" mass="11684">MCSICGHEGHHNKAQCEIKDPSNDGHLRQWTKSKFDEYMKKNPKRRYNFVVDPYQATGSQDPTEQLETELPITPFNYTAPAPTPELAQKLAWARESYGAVPF</sequence>